<feature type="region of interest" description="Disordered" evidence="1">
    <location>
        <begin position="396"/>
        <end position="417"/>
    </location>
</feature>
<reference evidence="3 4" key="1">
    <citation type="submission" date="2020-08" db="EMBL/GenBank/DDBJ databases">
        <authorList>
            <person name="Koutsovoulos G."/>
            <person name="Danchin GJ E."/>
        </authorList>
    </citation>
    <scope>NUCLEOTIDE SEQUENCE [LARGE SCALE GENOMIC DNA]</scope>
</reference>
<evidence type="ECO:0000313" key="3">
    <source>
        <dbReference type="EMBL" id="CAD2200995.1"/>
    </source>
</evidence>
<feature type="region of interest" description="Disordered" evidence="1">
    <location>
        <begin position="454"/>
        <end position="564"/>
    </location>
</feature>
<dbReference type="PANTHER" id="PTHR16861:SF4">
    <property type="entry name" value="SH3 DOMAIN PROTEIN (AFU_ORTHOLOGUE AFUA_1G13610)"/>
    <property type="match status" value="1"/>
</dbReference>
<comment type="caution">
    <text evidence="3">The sequence shown here is derived from an EMBL/GenBank/DDBJ whole genome shotgun (WGS) entry which is preliminary data.</text>
</comment>
<organism evidence="3 4">
    <name type="scientific">Meloidogyne enterolobii</name>
    <name type="common">Root-knot nematode worm</name>
    <name type="synonym">Meloidogyne mayaguensis</name>
    <dbReference type="NCBI Taxonomy" id="390850"/>
    <lineage>
        <taxon>Eukaryota</taxon>
        <taxon>Metazoa</taxon>
        <taxon>Ecdysozoa</taxon>
        <taxon>Nematoda</taxon>
        <taxon>Chromadorea</taxon>
        <taxon>Rhabditida</taxon>
        <taxon>Tylenchina</taxon>
        <taxon>Tylenchomorpha</taxon>
        <taxon>Tylenchoidea</taxon>
        <taxon>Meloidogynidae</taxon>
        <taxon>Meloidogyninae</taxon>
        <taxon>Meloidogyne</taxon>
    </lineage>
</organism>
<feature type="region of interest" description="Disordered" evidence="1">
    <location>
        <begin position="338"/>
        <end position="382"/>
    </location>
</feature>
<feature type="compositionally biased region" description="Basic and acidic residues" evidence="1">
    <location>
        <begin position="454"/>
        <end position="502"/>
    </location>
</feature>
<proteinExistence type="predicted"/>
<dbReference type="OrthoDB" id="5907724at2759"/>
<feature type="compositionally biased region" description="Basic and acidic residues" evidence="1">
    <location>
        <begin position="536"/>
        <end position="564"/>
    </location>
</feature>
<dbReference type="AlphaFoldDB" id="A0A6V7XNW1"/>
<dbReference type="EMBL" id="CAJEWN010001935">
    <property type="protein sequence ID" value="CAD2200995.1"/>
    <property type="molecule type" value="Genomic_DNA"/>
</dbReference>
<evidence type="ECO:0000256" key="1">
    <source>
        <dbReference type="SAM" id="MobiDB-lite"/>
    </source>
</evidence>
<feature type="transmembrane region" description="Helical" evidence="2">
    <location>
        <begin position="423"/>
        <end position="446"/>
    </location>
</feature>
<name>A0A6V7XNW1_MELEN</name>
<feature type="compositionally biased region" description="Basic and acidic residues" evidence="1">
    <location>
        <begin position="509"/>
        <end position="522"/>
    </location>
</feature>
<evidence type="ECO:0000256" key="2">
    <source>
        <dbReference type="SAM" id="Phobius"/>
    </source>
</evidence>
<dbReference type="Proteomes" id="UP000580250">
    <property type="component" value="Unassembled WGS sequence"/>
</dbReference>
<sequence>MKFSIYNYNGSKKKQIMFVNIVALSIVVLVLFGQANITGAKNVGLGNHILKEGKVNLAAGSTVVATNEDIEQYKAKFPDACDVDFDSEGNIVLHYKSQGATKDKGCTVDLLTKLENEIVFTAGLSHSTELDKCLIDHNENTLPFAYSLLNEEISQFHNGPIVNMSSKCCNSSCVERTGLELSWWLHQDKKNSNIKYVVSDANPIGVGKMNETYQEMASVLERREYPKVEILSESPRFKIHFPVEKENKSYGEPCIGIEWEEFITKKILPPITWEIDSTSPDPTKNRLLVFHLLPQRASRIREWIGNNKFKIGGNLPQERKCDDLTIKFSKSNYTLLTGSSHDITRPPTGTSNDPSNNNQISSTLANGENNSTTSTPEGNLENMTTTGQVIETVELGTSTAPSSKGSTTAASTITTTTKSSSTIVGIVVIAVILIIIVIGISVYFFVIRKKPDKKVKDVEGGDEAKGDAEEEGDKKEEDGKEKKEDEGDKSKDEEEDGDKSKEDDEEDDKKEVKGSESKTEGETKEEEQTGATSVDTEAKEEGKTNEVESLSPEEKKIEDEIYKV</sequence>
<dbReference type="PANTHER" id="PTHR16861">
    <property type="entry name" value="GLYCOPROTEIN 38"/>
    <property type="match status" value="1"/>
</dbReference>
<keyword evidence="2" id="KW-0472">Membrane</keyword>
<gene>
    <name evidence="3" type="ORF">MENT_LOCUS54515</name>
</gene>
<keyword evidence="2" id="KW-0812">Transmembrane</keyword>
<protein>
    <submittedName>
        <fullName evidence="3">Uncharacterized protein</fullName>
    </submittedName>
</protein>
<keyword evidence="2" id="KW-1133">Transmembrane helix</keyword>
<evidence type="ECO:0000313" key="4">
    <source>
        <dbReference type="Proteomes" id="UP000580250"/>
    </source>
</evidence>
<accession>A0A6V7XNW1</accession>